<gene>
    <name evidence="7" type="ORF">MOMA_05130</name>
</gene>
<dbReference type="PANTHER" id="PTHR30329:SF21">
    <property type="entry name" value="LIPOPROTEIN YIAD-RELATED"/>
    <property type="match status" value="1"/>
</dbReference>
<accession>L2FBE0</accession>
<name>L2FBE0_9GAMM</name>
<dbReference type="InterPro" id="IPR036737">
    <property type="entry name" value="OmpA-like_sf"/>
</dbReference>
<dbReference type="AlphaFoldDB" id="L2FBE0"/>
<dbReference type="Gene3D" id="3.30.1330.60">
    <property type="entry name" value="OmpA-like domain"/>
    <property type="match status" value="1"/>
</dbReference>
<protein>
    <recommendedName>
        <fullName evidence="6">OmpA-like domain-containing protein</fullName>
    </recommendedName>
</protein>
<reference evidence="7 8" key="1">
    <citation type="journal article" date="2013" name="Genome Announc.">
        <title>Genome Sequence of Moraxella macacae 0408225, a Novel Bacterial Species Isolated from a Cynomolgus Macaque with Epistaxis.</title>
        <authorList>
            <person name="Ladner J.T."/>
            <person name="Whitehouse C.A."/>
            <person name="Koroleva G.I."/>
            <person name="Palacios G.F."/>
        </authorList>
    </citation>
    <scope>NUCLEOTIDE SEQUENCE [LARGE SCALE GENOMIC DNA]</scope>
    <source>
        <strain evidence="7 8">0408225</strain>
    </source>
</reference>
<sequence>MNTKNMNTKLLAVTLTSSVLIAGCASTGTNNLEGVTSNKAVLGALGGALGGVAISKATGGEKTGRDAAIGAAIGAGVGYYMQQQEAKLRQQTAGTGIEVTRDPVTNDINLVIPEAITFDVAQSAIKPGFYNTLAQVANTLSQYNQSSIVVNGYASVEGNPNFNLNLSQNRANAVANYLVNQGIAPNRVRAMGYGATSQFGSSYDANRRVEMTILAPQNLN</sequence>
<evidence type="ECO:0000256" key="2">
    <source>
        <dbReference type="ARBA" id="ARBA00023136"/>
    </source>
</evidence>
<keyword evidence="8" id="KW-1185">Reference proteome</keyword>
<dbReference type="PROSITE" id="PS51257">
    <property type="entry name" value="PROKAR_LIPOPROTEIN"/>
    <property type="match status" value="1"/>
</dbReference>
<comment type="subcellular location">
    <subcellularLocation>
        <location evidence="1">Cell outer membrane</location>
    </subcellularLocation>
</comment>
<dbReference type="PROSITE" id="PS51123">
    <property type="entry name" value="OMPA_2"/>
    <property type="match status" value="1"/>
</dbReference>
<proteinExistence type="predicted"/>
<dbReference type="InterPro" id="IPR006664">
    <property type="entry name" value="OMP_bac"/>
</dbReference>
<feature type="domain" description="OmpA-like" evidence="6">
    <location>
        <begin position="104"/>
        <end position="217"/>
    </location>
</feature>
<dbReference type="GO" id="GO:0009279">
    <property type="term" value="C:cell outer membrane"/>
    <property type="evidence" value="ECO:0007669"/>
    <property type="project" value="UniProtKB-SubCell"/>
</dbReference>
<dbReference type="eggNOG" id="COG2885">
    <property type="taxonomic scope" value="Bacteria"/>
</dbReference>
<comment type="caution">
    <text evidence="7">The sequence shown here is derived from an EMBL/GenBank/DDBJ whole genome shotgun (WGS) entry which is preliminary data.</text>
</comment>
<dbReference type="PANTHER" id="PTHR30329">
    <property type="entry name" value="STATOR ELEMENT OF FLAGELLAR MOTOR COMPLEX"/>
    <property type="match status" value="1"/>
</dbReference>
<dbReference type="InterPro" id="IPR006665">
    <property type="entry name" value="OmpA-like"/>
</dbReference>
<dbReference type="Pfam" id="PF13441">
    <property type="entry name" value="Gly-zipper_YMGG"/>
    <property type="match status" value="1"/>
</dbReference>
<organism evidence="7 8">
    <name type="scientific">Moraxella macacae 0408225</name>
    <dbReference type="NCBI Taxonomy" id="1230338"/>
    <lineage>
        <taxon>Bacteria</taxon>
        <taxon>Pseudomonadati</taxon>
        <taxon>Pseudomonadota</taxon>
        <taxon>Gammaproteobacteria</taxon>
        <taxon>Moraxellales</taxon>
        <taxon>Moraxellaceae</taxon>
        <taxon>Moraxella</taxon>
    </lineage>
</organism>
<dbReference type="Pfam" id="PF00691">
    <property type="entry name" value="OmpA"/>
    <property type="match status" value="1"/>
</dbReference>
<dbReference type="SUPFAM" id="SSF103088">
    <property type="entry name" value="OmpA-like"/>
    <property type="match status" value="1"/>
</dbReference>
<dbReference type="EMBL" id="ANIN01000001">
    <property type="protein sequence ID" value="ELA09758.1"/>
    <property type="molecule type" value="Genomic_DNA"/>
</dbReference>
<dbReference type="InterPro" id="IPR027367">
    <property type="entry name" value="Gly-zipper_YMGG"/>
</dbReference>
<keyword evidence="2 4" id="KW-0472">Membrane</keyword>
<feature type="signal peptide" evidence="5">
    <location>
        <begin position="1"/>
        <end position="22"/>
    </location>
</feature>
<dbReference type="InterPro" id="IPR050330">
    <property type="entry name" value="Bact_OuterMem_StrucFunc"/>
</dbReference>
<dbReference type="CDD" id="cd07185">
    <property type="entry name" value="OmpA_C-like"/>
    <property type="match status" value="1"/>
</dbReference>
<keyword evidence="3" id="KW-0998">Cell outer membrane</keyword>
<keyword evidence="5" id="KW-0732">Signal</keyword>
<evidence type="ECO:0000259" key="6">
    <source>
        <dbReference type="PROSITE" id="PS51123"/>
    </source>
</evidence>
<evidence type="ECO:0000256" key="4">
    <source>
        <dbReference type="PROSITE-ProRule" id="PRU00473"/>
    </source>
</evidence>
<evidence type="ECO:0000256" key="5">
    <source>
        <dbReference type="SAM" id="SignalP"/>
    </source>
</evidence>
<evidence type="ECO:0000313" key="8">
    <source>
        <dbReference type="Proteomes" id="UP000023795"/>
    </source>
</evidence>
<evidence type="ECO:0000256" key="1">
    <source>
        <dbReference type="ARBA" id="ARBA00004442"/>
    </source>
</evidence>
<dbReference type="PRINTS" id="PR01021">
    <property type="entry name" value="OMPADOMAIN"/>
</dbReference>
<evidence type="ECO:0000256" key="3">
    <source>
        <dbReference type="ARBA" id="ARBA00023237"/>
    </source>
</evidence>
<dbReference type="PATRIC" id="fig|1230338.3.peg.1117"/>
<dbReference type="STRING" id="1230338.MOMA_05130"/>
<evidence type="ECO:0000313" key="7">
    <source>
        <dbReference type="EMBL" id="ELA09758.1"/>
    </source>
</evidence>
<dbReference type="Proteomes" id="UP000023795">
    <property type="component" value="Unassembled WGS sequence"/>
</dbReference>
<feature type="chain" id="PRO_5003958335" description="OmpA-like domain-containing protein" evidence="5">
    <location>
        <begin position="23"/>
        <end position="220"/>
    </location>
</feature>